<dbReference type="AlphaFoldDB" id="A0A177TKQ8"/>
<feature type="region of interest" description="Disordered" evidence="3">
    <location>
        <begin position="906"/>
        <end position="970"/>
    </location>
</feature>
<dbReference type="InterPro" id="IPR002343">
    <property type="entry name" value="Hud_Sxl_RNA"/>
</dbReference>
<evidence type="ECO:0000256" key="3">
    <source>
        <dbReference type="SAM" id="MobiDB-lite"/>
    </source>
</evidence>
<feature type="compositionally biased region" description="Polar residues" evidence="3">
    <location>
        <begin position="52"/>
        <end position="64"/>
    </location>
</feature>
<feature type="compositionally biased region" description="Polar residues" evidence="3">
    <location>
        <begin position="29"/>
        <end position="40"/>
    </location>
</feature>
<dbReference type="EMBL" id="LWDF02000102">
    <property type="protein sequence ID" value="KAE8257637.1"/>
    <property type="molecule type" value="Genomic_DNA"/>
</dbReference>
<dbReference type="Gene3D" id="3.30.70.330">
    <property type="match status" value="2"/>
</dbReference>
<dbReference type="PANTHER" id="PTHR24012">
    <property type="entry name" value="RNA BINDING PROTEIN"/>
    <property type="match status" value="1"/>
</dbReference>
<dbReference type="GO" id="GO:0003723">
    <property type="term" value="F:RNA binding"/>
    <property type="evidence" value="ECO:0007669"/>
    <property type="project" value="UniProtKB-UniRule"/>
</dbReference>
<reference evidence="5" key="1">
    <citation type="submission" date="2016-04" db="EMBL/GenBank/DDBJ databases">
        <authorList>
            <person name="Nguyen H.D."/>
            <person name="Samba Siva P."/>
            <person name="Cullis J."/>
            <person name="Levesque C.A."/>
            <person name="Hambleton S."/>
        </authorList>
    </citation>
    <scope>NUCLEOTIDE SEQUENCE</scope>
    <source>
        <strain evidence="5">DAOMC 236416</strain>
    </source>
</reference>
<keyword evidence="6" id="KW-1185">Reference proteome</keyword>
<name>A0A177TKQ8_9BASI</name>
<sequence length="970" mass="99397">MAARDSTSTSTTDPEILNNALRALSLDISSAHPTDSSRGQVQGKGSADESLVSPQQFEAPTPLSTPILPYDGGSSGPFGSLGRADFLADGLDWDREWSSSEALSAQRRQQAAAKDGKQGDYHRGSTPTSGGAENLDHTPPATPRAGGNSTSTPATSMLPSKAMSGALPSSAAKVTNSNVITPTVRVRAAAGDALEIATRLQQQQQQQHQVQVFDSYRTPTGQQLETPSLASLGNINNNVFSPQNFSTDRTNIASSLGNTLGSLRPTASIQQRAQESNPPLVGAPGPTATNLTSSLLGSAFVSPGHGVTGDAVAGATFKNAMNFAGKDIPGGAGCHPTPPPPSTSAINAAMELSGQLDPFMSPGMSLDPASMLFQNEQTANVYVNALPLTTTDDDLYRIGSAFGTILSHKAIIAAETGLCKGYGFLLYTNRDAAEHAIECLGRMGLQASFAKESFSARLRRMADKASANVYLSNLPTDMTTHQLEHLFAPHNVVSMRILLNSDGTSRGVGFVRLRDRDIAHDCIDRLHGKMLPGCASPLQVRFADSEGQKLLKRNAMMQNSINALNAQARDVLRSTGPGSTPSMGAGVGIGMGMEMGMPSPSSSPHVNFPLPVTTPSAMGGSPMSAGITSHYYLPYSPTPPTHAQAHSAASGLLNATSAYGALQHQHQQGQQSGGLGVNAGLPTPGPSPSDANAATASAMAAIAAAQGHAHIHEMSSQTPGFVGAAYNFSPSPLLANVHAHTQLFGSAAGTGATMTAAGPGPGRLVELASPITPNLALSRAPASNAVTMTNTATAPSVPTTMPTGRMLSPYATTSSAASLGNGMNVNMNLAAFSPPMLNISLGAHHPSVTAASATPTQGQQRTELPSVMLTTSHAGDGGGGGVAGSTGLGYAGGITAPYSSFQLQQMLSSSTSTKPGQGQPLSNGLVAARGEELSGEQRSRGATSDGKTGQDGRIGGASHAKHNGDVSDLK</sequence>
<feature type="compositionally biased region" description="Basic and acidic residues" evidence="3">
    <location>
        <begin position="114"/>
        <end position="123"/>
    </location>
</feature>
<dbReference type="PRINTS" id="PR00961">
    <property type="entry name" value="HUDSXLRNA"/>
</dbReference>
<proteinExistence type="predicted"/>
<feature type="compositionally biased region" description="Polar residues" evidence="3">
    <location>
        <begin position="147"/>
        <end position="158"/>
    </location>
</feature>
<feature type="compositionally biased region" description="Basic and acidic residues" evidence="3">
    <location>
        <begin position="929"/>
        <end position="939"/>
    </location>
</feature>
<feature type="domain" description="RRM" evidence="4">
    <location>
        <begin position="379"/>
        <end position="452"/>
    </location>
</feature>
<evidence type="ECO:0000256" key="1">
    <source>
        <dbReference type="ARBA" id="ARBA00022737"/>
    </source>
</evidence>
<dbReference type="InterPro" id="IPR000504">
    <property type="entry name" value="RRM_dom"/>
</dbReference>
<evidence type="ECO:0000313" key="6">
    <source>
        <dbReference type="Proteomes" id="UP000077521"/>
    </source>
</evidence>
<dbReference type="InterPro" id="IPR035979">
    <property type="entry name" value="RBD_domain_sf"/>
</dbReference>
<keyword evidence="2" id="KW-0694">RNA-binding</keyword>
<protein>
    <recommendedName>
        <fullName evidence="4">RRM domain-containing protein</fullName>
    </recommendedName>
</protein>
<dbReference type="GO" id="GO:1990904">
    <property type="term" value="C:ribonucleoprotein complex"/>
    <property type="evidence" value="ECO:0007669"/>
    <property type="project" value="InterPro"/>
</dbReference>
<dbReference type="Proteomes" id="UP000077521">
    <property type="component" value="Unassembled WGS sequence"/>
</dbReference>
<dbReference type="PROSITE" id="PS50102">
    <property type="entry name" value="RRM"/>
    <property type="match status" value="2"/>
</dbReference>
<feature type="domain" description="RRM" evidence="4">
    <location>
        <begin position="467"/>
        <end position="545"/>
    </location>
</feature>
<comment type="caution">
    <text evidence="5">The sequence shown here is derived from an EMBL/GenBank/DDBJ whole genome shotgun (WGS) entry which is preliminary data.</text>
</comment>
<keyword evidence="1" id="KW-0677">Repeat</keyword>
<gene>
    <name evidence="5" type="ORF">A4X13_0g2239</name>
</gene>
<accession>A0A177TKQ8</accession>
<dbReference type="SUPFAM" id="SSF54928">
    <property type="entry name" value="RNA-binding domain, RBD"/>
    <property type="match status" value="2"/>
</dbReference>
<organism evidence="5 6">
    <name type="scientific">Tilletia indica</name>
    <dbReference type="NCBI Taxonomy" id="43049"/>
    <lineage>
        <taxon>Eukaryota</taxon>
        <taxon>Fungi</taxon>
        <taxon>Dikarya</taxon>
        <taxon>Basidiomycota</taxon>
        <taxon>Ustilaginomycotina</taxon>
        <taxon>Exobasidiomycetes</taxon>
        <taxon>Tilletiales</taxon>
        <taxon>Tilletiaceae</taxon>
        <taxon>Tilletia</taxon>
    </lineage>
</organism>
<reference evidence="5" key="2">
    <citation type="journal article" date="2019" name="IMA Fungus">
        <title>Genome sequencing and comparison of five Tilletia species to identify candidate genes for the detection of regulated species infecting wheat.</title>
        <authorList>
            <person name="Nguyen H.D.T."/>
            <person name="Sultana T."/>
            <person name="Kesanakurti P."/>
            <person name="Hambleton S."/>
        </authorList>
    </citation>
    <scope>NUCLEOTIDE SEQUENCE</scope>
    <source>
        <strain evidence="5">DAOMC 236416</strain>
    </source>
</reference>
<dbReference type="InterPro" id="IPR012677">
    <property type="entry name" value="Nucleotide-bd_a/b_plait_sf"/>
</dbReference>
<dbReference type="SMART" id="SM00360">
    <property type="entry name" value="RRM"/>
    <property type="match status" value="2"/>
</dbReference>
<feature type="region of interest" description="Disordered" evidence="3">
    <location>
        <begin position="100"/>
        <end position="164"/>
    </location>
</feature>
<evidence type="ECO:0000256" key="2">
    <source>
        <dbReference type="ARBA" id="ARBA00022884"/>
    </source>
</evidence>
<evidence type="ECO:0000313" key="5">
    <source>
        <dbReference type="EMBL" id="KAE8257637.1"/>
    </source>
</evidence>
<dbReference type="OrthoDB" id="271725at2759"/>
<dbReference type="Pfam" id="PF00076">
    <property type="entry name" value="RRM_1"/>
    <property type="match status" value="2"/>
</dbReference>
<feature type="region of interest" description="Disordered" evidence="3">
    <location>
        <begin position="29"/>
        <end position="78"/>
    </location>
</feature>
<evidence type="ECO:0000259" key="4">
    <source>
        <dbReference type="PROSITE" id="PS50102"/>
    </source>
</evidence>